<dbReference type="InterPro" id="IPR002902">
    <property type="entry name" value="GNK2"/>
</dbReference>
<evidence type="ECO:0000256" key="4">
    <source>
        <dbReference type="ARBA" id="ARBA00022737"/>
    </source>
</evidence>
<protein>
    <recommendedName>
        <fullName evidence="6">Gnk2-homologous domain-containing protein</fullName>
    </recommendedName>
</protein>
<comment type="caution">
    <text evidence="7">The sequence shown here is derived from an EMBL/GenBank/DDBJ whole genome shotgun (WGS) entry which is preliminary data.</text>
</comment>
<comment type="similarity">
    <text evidence="5">Belongs to the cysteine-rich repeat secretory protein family.</text>
</comment>
<dbReference type="GO" id="GO:0005576">
    <property type="term" value="C:extracellular region"/>
    <property type="evidence" value="ECO:0007669"/>
    <property type="project" value="UniProtKB-SubCell"/>
</dbReference>
<organism evidence="7 8">
    <name type="scientific">Arabis nemorensis</name>
    <dbReference type="NCBI Taxonomy" id="586526"/>
    <lineage>
        <taxon>Eukaryota</taxon>
        <taxon>Viridiplantae</taxon>
        <taxon>Streptophyta</taxon>
        <taxon>Embryophyta</taxon>
        <taxon>Tracheophyta</taxon>
        <taxon>Spermatophyta</taxon>
        <taxon>Magnoliopsida</taxon>
        <taxon>eudicotyledons</taxon>
        <taxon>Gunneridae</taxon>
        <taxon>Pentapetalae</taxon>
        <taxon>rosids</taxon>
        <taxon>malvids</taxon>
        <taxon>Brassicales</taxon>
        <taxon>Brassicaceae</taxon>
        <taxon>Arabideae</taxon>
        <taxon>Arabis</taxon>
    </lineage>
</organism>
<dbReference type="OrthoDB" id="1032015at2759"/>
<comment type="subcellular location">
    <subcellularLocation>
        <location evidence="1">Secreted</location>
    </subcellularLocation>
</comment>
<name>A0A565AW63_9BRAS</name>
<evidence type="ECO:0000259" key="6">
    <source>
        <dbReference type="PROSITE" id="PS51473"/>
    </source>
</evidence>
<dbReference type="InterPro" id="IPR038408">
    <property type="entry name" value="GNK2_sf"/>
</dbReference>
<evidence type="ECO:0000256" key="1">
    <source>
        <dbReference type="ARBA" id="ARBA00004613"/>
    </source>
</evidence>
<dbReference type="PROSITE" id="PS51473">
    <property type="entry name" value="GNK2"/>
    <property type="match status" value="1"/>
</dbReference>
<dbReference type="PANTHER" id="PTHR32411">
    <property type="entry name" value="CYSTEINE-RICH REPEAT SECRETORY PROTEIN 38-RELATED"/>
    <property type="match status" value="1"/>
</dbReference>
<dbReference type="PANTHER" id="PTHR32411:SF54">
    <property type="entry name" value="CYSTEINE-RICH REPEAT SECRETORY PROTEIN 29-RELATED"/>
    <property type="match status" value="1"/>
</dbReference>
<sequence>MYYSSSSVSKRLVLVPILALVAIQLLFIHNVSCLNMTNAYLHHKCYVTQGKYKPGSEDEKDLNKIIGSIPMYSNFSRGFEYMAFGKDPDFSSVIHQCRGDSLGPKCRSCYATAVSGLQRRCPRNKGGIIWYDQCFLEFNAVESLQKIDYDNNFCMSNAKNVSDNKEWMWVRFLEDLAMKASKNN</sequence>
<evidence type="ECO:0000313" key="8">
    <source>
        <dbReference type="Proteomes" id="UP000489600"/>
    </source>
</evidence>
<evidence type="ECO:0000256" key="2">
    <source>
        <dbReference type="ARBA" id="ARBA00022525"/>
    </source>
</evidence>
<proteinExistence type="inferred from homology"/>
<dbReference type="InterPro" id="IPR050581">
    <property type="entry name" value="CRR_secretory_protein"/>
</dbReference>
<keyword evidence="4" id="KW-0677">Repeat</keyword>
<dbReference type="AlphaFoldDB" id="A0A565AW63"/>
<dbReference type="CDD" id="cd23509">
    <property type="entry name" value="Gnk2-like"/>
    <property type="match status" value="1"/>
</dbReference>
<dbReference type="Proteomes" id="UP000489600">
    <property type="component" value="Unassembled WGS sequence"/>
</dbReference>
<keyword evidence="8" id="KW-1185">Reference proteome</keyword>
<feature type="domain" description="Gnk2-homologous" evidence="6">
    <location>
        <begin position="40"/>
        <end position="143"/>
    </location>
</feature>
<dbReference type="Pfam" id="PF01657">
    <property type="entry name" value="Stress-antifung"/>
    <property type="match status" value="1"/>
</dbReference>
<reference evidence="7" key="1">
    <citation type="submission" date="2019-07" db="EMBL/GenBank/DDBJ databases">
        <authorList>
            <person name="Dittberner H."/>
        </authorList>
    </citation>
    <scope>NUCLEOTIDE SEQUENCE [LARGE SCALE GENOMIC DNA]</scope>
</reference>
<accession>A0A565AW63</accession>
<gene>
    <name evidence="7" type="ORF">ANE_LOCUS3748</name>
</gene>
<evidence type="ECO:0000313" key="7">
    <source>
        <dbReference type="EMBL" id="VVA93303.1"/>
    </source>
</evidence>
<evidence type="ECO:0000256" key="5">
    <source>
        <dbReference type="ARBA" id="ARBA00038515"/>
    </source>
</evidence>
<dbReference type="Gene3D" id="3.30.430.20">
    <property type="entry name" value="Gnk2 domain, C-X8-C-X2-C motif"/>
    <property type="match status" value="1"/>
</dbReference>
<evidence type="ECO:0000256" key="3">
    <source>
        <dbReference type="ARBA" id="ARBA00022729"/>
    </source>
</evidence>
<keyword evidence="3" id="KW-0732">Signal</keyword>
<dbReference type="EMBL" id="CABITT030000001">
    <property type="protein sequence ID" value="VVA93303.1"/>
    <property type="molecule type" value="Genomic_DNA"/>
</dbReference>
<keyword evidence="2" id="KW-0964">Secreted</keyword>